<sequence length="198" mass="21474">MSEQEIDLKKRRFLTNATSVVGAVGVGFVAWPFLSSWMPSARAKAAGAPVDVDISKLDAGQLVRVLWRKKPVWIFKRDASTIANLKTLDDELADPNNEENQQPAYAKNTYRSINPEVAVIVGVCTHLGCSPTYRPELGAADLGGDSWKGGFYCPCHGSKFDLAGRVYAGVPAPTNLVIPPYHFISDSLIRIGVDPKAS</sequence>
<keyword evidence="10" id="KW-0479">Metal-binding</keyword>
<evidence type="ECO:0000256" key="17">
    <source>
        <dbReference type="ARBA" id="ARBA00023157"/>
    </source>
</evidence>
<dbReference type="InterPro" id="IPR014349">
    <property type="entry name" value="Rieske_Fe-S_prot"/>
</dbReference>
<keyword evidence="8 21" id="KW-0812">Transmembrane</keyword>
<evidence type="ECO:0000259" key="22">
    <source>
        <dbReference type="PROSITE" id="PS51296"/>
    </source>
</evidence>
<dbReference type="SUPFAM" id="SSF50022">
    <property type="entry name" value="ISP domain"/>
    <property type="match status" value="1"/>
</dbReference>
<comment type="cofactor">
    <cofactor evidence="20">
        <name>[2Fe-2S] cluster</name>
        <dbReference type="ChEBI" id="CHEBI:190135"/>
    </cofactor>
</comment>
<evidence type="ECO:0000313" key="23">
    <source>
        <dbReference type="EMBL" id="SFV79399.1"/>
    </source>
</evidence>
<feature type="domain" description="Rieske" evidence="22">
    <location>
        <begin position="110"/>
        <end position="190"/>
    </location>
</feature>
<evidence type="ECO:0000256" key="18">
    <source>
        <dbReference type="ARBA" id="ARBA00029351"/>
    </source>
</evidence>
<keyword evidence="24" id="KW-0560">Oxidoreductase</keyword>
<comment type="function">
    <text evidence="1">Component of the ubiquinol-cytochrome c reductase complex (complex III or cytochrome b-c1 complex), which is a respiratory chain that generates an electrochemical potential coupled to ATP synthesis.</text>
</comment>
<evidence type="ECO:0000256" key="1">
    <source>
        <dbReference type="ARBA" id="ARBA00002444"/>
    </source>
</evidence>
<evidence type="ECO:0000256" key="3">
    <source>
        <dbReference type="ARBA" id="ARBA00011649"/>
    </source>
</evidence>
<gene>
    <name evidence="23" type="ORF">MNB_SUP05-11-181</name>
    <name evidence="24" type="ORF">MNB_SUP05-12-403</name>
    <name evidence="25" type="ORF">MNB_SUP05-7-633</name>
</gene>
<dbReference type="InterPro" id="IPR006311">
    <property type="entry name" value="TAT_signal"/>
</dbReference>
<dbReference type="GO" id="GO:0051537">
    <property type="term" value="F:2 iron, 2 sulfur cluster binding"/>
    <property type="evidence" value="ECO:0007669"/>
    <property type="project" value="UniProtKB-KW"/>
</dbReference>
<dbReference type="Gene3D" id="1.20.5.510">
    <property type="entry name" value="Single helix bin"/>
    <property type="match status" value="1"/>
</dbReference>
<comment type="subunit">
    <text evidence="3">The main subunits of complex b-c1 are: cytochrome b, cytochrome c1 and the Rieske protein.</text>
</comment>
<evidence type="ECO:0000256" key="11">
    <source>
        <dbReference type="ARBA" id="ARBA00022967"/>
    </source>
</evidence>
<evidence type="ECO:0000256" key="7">
    <source>
        <dbReference type="ARBA" id="ARBA00022475"/>
    </source>
</evidence>
<comment type="catalytic activity">
    <reaction evidence="18">
        <text>a quinol + 2 Fe(III)-[cytochrome c](out) = a quinone + 2 Fe(II)-[cytochrome c](out) + 2 H(+)(out)</text>
        <dbReference type="Rhea" id="RHEA:11484"/>
        <dbReference type="Rhea" id="RHEA-COMP:10350"/>
        <dbReference type="Rhea" id="RHEA-COMP:14399"/>
        <dbReference type="ChEBI" id="CHEBI:15378"/>
        <dbReference type="ChEBI" id="CHEBI:24646"/>
        <dbReference type="ChEBI" id="CHEBI:29033"/>
        <dbReference type="ChEBI" id="CHEBI:29034"/>
        <dbReference type="ChEBI" id="CHEBI:132124"/>
        <dbReference type="EC" id="7.1.1.8"/>
    </reaction>
</comment>
<keyword evidence="6" id="KW-0813">Transport</keyword>
<evidence type="ECO:0000256" key="2">
    <source>
        <dbReference type="ARBA" id="ARBA00004162"/>
    </source>
</evidence>
<evidence type="ECO:0000256" key="15">
    <source>
        <dbReference type="ARBA" id="ARBA00023014"/>
    </source>
</evidence>
<keyword evidence="17" id="KW-1015">Disulfide bond</keyword>
<dbReference type="EMBL" id="FPHT01000225">
    <property type="protein sequence ID" value="SFV82148.1"/>
    <property type="molecule type" value="Genomic_DNA"/>
</dbReference>
<keyword evidence="7" id="KW-1003">Cell membrane</keyword>
<dbReference type="GO" id="GO:0016491">
    <property type="term" value="F:oxidoreductase activity"/>
    <property type="evidence" value="ECO:0007669"/>
    <property type="project" value="UniProtKB-KW"/>
</dbReference>
<name>A0A1W1DLF7_9ZZZZ</name>
<accession>A0A1W1DLF7</accession>
<dbReference type="Gene3D" id="2.102.10.10">
    <property type="entry name" value="Rieske [2Fe-2S] iron-sulphur domain"/>
    <property type="match status" value="1"/>
</dbReference>
<evidence type="ECO:0000256" key="9">
    <source>
        <dbReference type="ARBA" id="ARBA00022714"/>
    </source>
</evidence>
<organism evidence="24">
    <name type="scientific">hydrothermal vent metagenome</name>
    <dbReference type="NCBI Taxonomy" id="652676"/>
    <lineage>
        <taxon>unclassified sequences</taxon>
        <taxon>metagenomes</taxon>
        <taxon>ecological metagenomes</taxon>
    </lineage>
</organism>
<keyword evidence="12" id="KW-0249">Electron transport</keyword>
<dbReference type="InterPro" id="IPR019470">
    <property type="entry name" value="Ubiq_cytC_Rdtase_Fe-S_su_TAT"/>
</dbReference>
<dbReference type="GO" id="GO:0005886">
    <property type="term" value="C:plasma membrane"/>
    <property type="evidence" value="ECO:0007669"/>
    <property type="project" value="UniProtKB-SubCell"/>
</dbReference>
<evidence type="ECO:0000256" key="10">
    <source>
        <dbReference type="ARBA" id="ARBA00022723"/>
    </source>
</evidence>
<dbReference type="Pfam" id="PF00355">
    <property type="entry name" value="Rieske"/>
    <property type="match status" value="1"/>
</dbReference>
<dbReference type="AlphaFoldDB" id="A0A1W1DLF7"/>
<dbReference type="InterPro" id="IPR017941">
    <property type="entry name" value="Rieske_2Fe-2S"/>
</dbReference>
<evidence type="ECO:0000256" key="14">
    <source>
        <dbReference type="ARBA" id="ARBA00023004"/>
    </source>
</evidence>
<dbReference type="InterPro" id="IPR006317">
    <property type="entry name" value="Ubiquinol_cyt_c_Rdtase_Fe-S-su"/>
</dbReference>
<keyword evidence="13 21" id="KW-1133">Transmembrane helix</keyword>
<evidence type="ECO:0000256" key="19">
    <source>
        <dbReference type="ARBA" id="ARBA00032409"/>
    </source>
</evidence>
<dbReference type="EC" id="7.1.1.8" evidence="4"/>
<dbReference type="PROSITE" id="PS51296">
    <property type="entry name" value="RIESKE"/>
    <property type="match status" value="1"/>
</dbReference>
<protein>
    <recommendedName>
        <fullName evidence="5">Ubiquinol-cytochrome c reductase iron-sulfur subunit</fullName>
        <ecNumber evidence="4">7.1.1.8</ecNumber>
    </recommendedName>
    <alternativeName>
        <fullName evidence="19">Rieske iron-sulfur protein</fullName>
    </alternativeName>
</protein>
<evidence type="ECO:0000256" key="13">
    <source>
        <dbReference type="ARBA" id="ARBA00022989"/>
    </source>
</evidence>
<dbReference type="PANTHER" id="PTHR10134">
    <property type="entry name" value="CYTOCHROME B-C1 COMPLEX SUBUNIT RIESKE, MITOCHONDRIAL"/>
    <property type="match status" value="1"/>
</dbReference>
<dbReference type="GO" id="GO:0046872">
    <property type="term" value="F:metal ion binding"/>
    <property type="evidence" value="ECO:0007669"/>
    <property type="project" value="UniProtKB-KW"/>
</dbReference>
<dbReference type="CDD" id="cd03470">
    <property type="entry name" value="Rieske_cytochrome_bc1"/>
    <property type="match status" value="1"/>
</dbReference>
<evidence type="ECO:0000256" key="6">
    <source>
        <dbReference type="ARBA" id="ARBA00022448"/>
    </source>
</evidence>
<dbReference type="Pfam" id="PF10399">
    <property type="entry name" value="UCR_Fe-S_N"/>
    <property type="match status" value="1"/>
</dbReference>
<evidence type="ECO:0000256" key="21">
    <source>
        <dbReference type="SAM" id="Phobius"/>
    </source>
</evidence>
<evidence type="ECO:0000256" key="20">
    <source>
        <dbReference type="ARBA" id="ARBA00034078"/>
    </source>
</evidence>
<evidence type="ECO:0000256" key="16">
    <source>
        <dbReference type="ARBA" id="ARBA00023136"/>
    </source>
</evidence>
<evidence type="ECO:0000313" key="24">
    <source>
        <dbReference type="EMBL" id="SFV82148.1"/>
    </source>
</evidence>
<reference evidence="24" key="1">
    <citation type="submission" date="2016-10" db="EMBL/GenBank/DDBJ databases">
        <authorList>
            <person name="de Groot N.N."/>
        </authorList>
    </citation>
    <scope>NUCLEOTIDE SEQUENCE</scope>
</reference>
<dbReference type="EMBL" id="FPHS01000205">
    <property type="protein sequence ID" value="SFV79399.1"/>
    <property type="molecule type" value="Genomic_DNA"/>
</dbReference>
<dbReference type="NCBIfam" id="TIGR01416">
    <property type="entry name" value="Rieske_proteo"/>
    <property type="match status" value="1"/>
</dbReference>
<dbReference type="InterPro" id="IPR005805">
    <property type="entry name" value="Rieske_Fe-S_prot_C"/>
</dbReference>
<dbReference type="EMBL" id="FPHW01000249">
    <property type="protein sequence ID" value="SFV85869.1"/>
    <property type="molecule type" value="Genomic_DNA"/>
</dbReference>
<feature type="transmembrane region" description="Helical" evidence="21">
    <location>
        <begin position="12"/>
        <end position="34"/>
    </location>
</feature>
<evidence type="ECO:0000256" key="8">
    <source>
        <dbReference type="ARBA" id="ARBA00022692"/>
    </source>
</evidence>
<comment type="subcellular location">
    <subcellularLocation>
        <location evidence="2">Cell membrane</location>
        <topology evidence="2">Single-pass membrane protein</topology>
    </subcellularLocation>
</comment>
<keyword evidence="14" id="KW-0408">Iron</keyword>
<evidence type="ECO:0000256" key="12">
    <source>
        <dbReference type="ARBA" id="ARBA00022982"/>
    </source>
</evidence>
<keyword evidence="11" id="KW-1278">Translocase</keyword>
<dbReference type="GO" id="GO:0008121">
    <property type="term" value="F:quinol-cytochrome-c reductase activity"/>
    <property type="evidence" value="ECO:0007669"/>
    <property type="project" value="UniProtKB-EC"/>
</dbReference>
<proteinExistence type="predicted"/>
<keyword evidence="16 21" id="KW-0472">Membrane</keyword>
<keyword evidence="9" id="KW-0001">2Fe-2S</keyword>
<evidence type="ECO:0000313" key="25">
    <source>
        <dbReference type="EMBL" id="SFV85869.1"/>
    </source>
</evidence>
<keyword evidence="15" id="KW-0411">Iron-sulfur</keyword>
<evidence type="ECO:0000256" key="4">
    <source>
        <dbReference type="ARBA" id="ARBA00012951"/>
    </source>
</evidence>
<dbReference type="PROSITE" id="PS51318">
    <property type="entry name" value="TAT"/>
    <property type="match status" value="1"/>
</dbReference>
<evidence type="ECO:0000256" key="5">
    <source>
        <dbReference type="ARBA" id="ARBA00019816"/>
    </source>
</evidence>
<dbReference type="InterPro" id="IPR036922">
    <property type="entry name" value="Rieske_2Fe-2S_sf"/>
</dbReference>
<dbReference type="PRINTS" id="PR00162">
    <property type="entry name" value="RIESKE"/>
</dbReference>